<feature type="domain" description="Peptidoglycan binding-like" evidence="2">
    <location>
        <begin position="101"/>
        <end position="156"/>
    </location>
</feature>
<reference evidence="3 4" key="1">
    <citation type="submission" date="2020-02" db="EMBL/GenBank/DDBJ databases">
        <title>complete genome sequence of Rhodobacteraceae bacterium.</title>
        <authorList>
            <person name="Park J."/>
            <person name="Kim Y.-S."/>
            <person name="Kim K.-H."/>
        </authorList>
    </citation>
    <scope>NUCLEOTIDE SEQUENCE [LARGE SCALE GENOMIC DNA]</scope>
    <source>
        <strain evidence="3 4">RR4-56</strain>
    </source>
</reference>
<dbReference type="AlphaFoldDB" id="A0A7L5BVT9"/>
<protein>
    <recommendedName>
        <fullName evidence="2">Peptidoglycan binding-like domain-containing protein</fullName>
    </recommendedName>
</protein>
<dbReference type="InterPro" id="IPR002477">
    <property type="entry name" value="Peptidoglycan-bd-like"/>
</dbReference>
<evidence type="ECO:0000259" key="2">
    <source>
        <dbReference type="Pfam" id="PF01471"/>
    </source>
</evidence>
<dbReference type="InterPro" id="IPR036365">
    <property type="entry name" value="PGBD-like_sf"/>
</dbReference>
<sequence length="362" mass="39118">MKRTTTALTTIMTLAGALAVQPVFAATESELQFWRSAEDAGQARDYRAYLERYPEGEFAPLAKNRLRDVRRERREDEAETAAAAVDTRTPYQKEAALGLSASDRRVVQSSLVARGYDTRGVDGVFGAGSRSAISGWQAAEGHQVTGYLTAEEYAALGGAENPGALTNPGAGSAAANQANACADDGATASEWREWSEAKRIDTQASYRTYLDRYPNGRHADDALTEIYGVTHDGDASATLTQGERRAERQEQEETLGYDVNQRTQVEQRLEVAGYDPGPVDGVFTRETRLAIASYRKDRHLEHGRYLDREMVRRLVEDTNGVSYSPSASTGDATNSSVQINPNVAAAIAAGALAVGGALLLDD</sequence>
<keyword evidence="1" id="KW-0732">Signal</keyword>
<organism evidence="3 4">
    <name type="scientific">Pikeienuella piscinae</name>
    <dbReference type="NCBI Taxonomy" id="2748098"/>
    <lineage>
        <taxon>Bacteria</taxon>
        <taxon>Pseudomonadati</taxon>
        <taxon>Pseudomonadota</taxon>
        <taxon>Alphaproteobacteria</taxon>
        <taxon>Rhodobacterales</taxon>
        <taxon>Paracoccaceae</taxon>
        <taxon>Pikeienuella</taxon>
    </lineage>
</organism>
<accession>A0A7L5BVT9</accession>
<name>A0A7L5BVT9_9RHOB</name>
<feature type="chain" id="PRO_5029721504" description="Peptidoglycan binding-like domain-containing protein" evidence="1">
    <location>
        <begin position="26"/>
        <end position="362"/>
    </location>
</feature>
<dbReference type="SUPFAM" id="SSF47090">
    <property type="entry name" value="PGBD-like"/>
    <property type="match status" value="2"/>
</dbReference>
<evidence type="ECO:0000313" key="3">
    <source>
        <dbReference type="EMBL" id="QIE54326.1"/>
    </source>
</evidence>
<proteinExistence type="predicted"/>
<dbReference type="Pfam" id="PF01471">
    <property type="entry name" value="PG_binding_1"/>
    <property type="match status" value="2"/>
</dbReference>
<keyword evidence="4" id="KW-1185">Reference proteome</keyword>
<evidence type="ECO:0000256" key="1">
    <source>
        <dbReference type="SAM" id="SignalP"/>
    </source>
</evidence>
<dbReference type="Gene3D" id="1.10.101.10">
    <property type="entry name" value="PGBD-like superfamily/PGBD"/>
    <property type="match status" value="2"/>
</dbReference>
<dbReference type="RefSeq" id="WP_165094403.1">
    <property type="nucleotide sequence ID" value="NZ_CP049056.1"/>
</dbReference>
<feature type="domain" description="Peptidoglycan binding-like" evidence="2">
    <location>
        <begin position="260"/>
        <end position="301"/>
    </location>
</feature>
<gene>
    <name evidence="3" type="ORF">G5B40_02035</name>
</gene>
<dbReference type="EMBL" id="CP049056">
    <property type="protein sequence ID" value="QIE54326.1"/>
    <property type="molecule type" value="Genomic_DNA"/>
</dbReference>
<evidence type="ECO:0000313" key="4">
    <source>
        <dbReference type="Proteomes" id="UP000503336"/>
    </source>
</evidence>
<dbReference type="InterPro" id="IPR036366">
    <property type="entry name" value="PGBDSf"/>
</dbReference>
<feature type="signal peptide" evidence="1">
    <location>
        <begin position="1"/>
        <end position="25"/>
    </location>
</feature>
<dbReference type="Proteomes" id="UP000503336">
    <property type="component" value="Chromosome"/>
</dbReference>
<dbReference type="KEGG" id="hdh:G5B40_02035"/>